<keyword evidence="1" id="KW-1133">Transmembrane helix</keyword>
<name>A0A1G7TN88_9GAMM</name>
<dbReference type="AlphaFoldDB" id="A0A1G7TN88"/>
<organism evidence="2 3">
    <name type="scientific">Onishia taeanensis</name>
    <dbReference type="NCBI Taxonomy" id="284577"/>
    <lineage>
        <taxon>Bacteria</taxon>
        <taxon>Pseudomonadati</taxon>
        <taxon>Pseudomonadota</taxon>
        <taxon>Gammaproteobacteria</taxon>
        <taxon>Oceanospirillales</taxon>
        <taxon>Halomonadaceae</taxon>
        <taxon>Onishia</taxon>
    </lineage>
</organism>
<keyword evidence="3" id="KW-1185">Reference proteome</keyword>
<evidence type="ECO:0000313" key="3">
    <source>
        <dbReference type="Proteomes" id="UP000198641"/>
    </source>
</evidence>
<keyword evidence="1" id="KW-0812">Transmembrane</keyword>
<proteinExistence type="predicted"/>
<protein>
    <submittedName>
        <fullName evidence="2">Type IV pilus assembly protein PilW</fullName>
    </submittedName>
</protein>
<gene>
    <name evidence="2" type="ORF">SAMN05216571_11119</name>
</gene>
<feature type="transmembrane region" description="Helical" evidence="1">
    <location>
        <begin position="20"/>
        <end position="38"/>
    </location>
</feature>
<dbReference type="Proteomes" id="UP000198641">
    <property type="component" value="Unassembled WGS sequence"/>
</dbReference>
<dbReference type="SUPFAM" id="SSF54523">
    <property type="entry name" value="Pili subunits"/>
    <property type="match status" value="1"/>
</dbReference>
<dbReference type="GO" id="GO:0043683">
    <property type="term" value="P:type IV pilus assembly"/>
    <property type="evidence" value="ECO:0007669"/>
    <property type="project" value="InterPro"/>
</dbReference>
<evidence type="ECO:0000313" key="2">
    <source>
        <dbReference type="EMBL" id="SDG36572.1"/>
    </source>
</evidence>
<reference evidence="2 3" key="1">
    <citation type="submission" date="2016-10" db="EMBL/GenBank/DDBJ databases">
        <authorList>
            <person name="de Groot N.N."/>
        </authorList>
    </citation>
    <scope>NUCLEOTIDE SEQUENCE [LARGE SCALE GENOMIC DNA]</scope>
    <source>
        <strain evidence="2 3">BH539</strain>
    </source>
</reference>
<sequence>MRDVHYSRLSRQRGANLIELMIVLVLALVITAGIYQLFSANQRTYRLQNALSEVQENGRFVLDVLQRDLRHAGYAPACQGDAGSGVGLVLNLKDGTANNIFPNDRFDAVGGWQSRGNDAYTSGIGANDYQQGNLLLIHHAATPAEQRVVQDINAGGQNVTLGNEGTLETGDLLAFIEKNNCEIVETTSDKKLSAPKPFTQAFTGGASWIGKPEASIYYIGWDSTRSEPGLRRRDVVSGRSETLASPVVDMELRFLVGDKYVQAPPSAGWRDISAVRVSLLLRSSETNVLDSPAKVTVGDIDFQAGKDDLRLYQGFTTTIALRNRLVEGRR</sequence>
<accession>A0A1G7TN88</accession>
<dbReference type="STRING" id="284577.SAMN05216571_11119"/>
<evidence type="ECO:0000256" key="1">
    <source>
        <dbReference type="SAM" id="Phobius"/>
    </source>
</evidence>
<dbReference type="RefSeq" id="WP_175491681.1">
    <property type="nucleotide sequence ID" value="NZ_FNCI01000011.1"/>
</dbReference>
<dbReference type="EMBL" id="FNCI01000011">
    <property type="protein sequence ID" value="SDG36572.1"/>
    <property type="molecule type" value="Genomic_DNA"/>
</dbReference>
<dbReference type="Pfam" id="PF16074">
    <property type="entry name" value="PilW"/>
    <property type="match status" value="1"/>
</dbReference>
<keyword evidence="1" id="KW-0472">Membrane</keyword>
<dbReference type="InterPro" id="IPR045584">
    <property type="entry name" value="Pilin-like"/>
</dbReference>
<dbReference type="InterPro" id="IPR032092">
    <property type="entry name" value="PilW"/>
</dbReference>